<evidence type="ECO:0000313" key="2">
    <source>
        <dbReference type="Proteomes" id="UP000215005"/>
    </source>
</evidence>
<dbReference type="KEGG" id="ngv:CDO52_17125"/>
<proteinExistence type="predicted"/>
<dbReference type="PROSITE" id="PS51257">
    <property type="entry name" value="PROKAR_LIPOPROTEIN"/>
    <property type="match status" value="1"/>
</dbReference>
<name>A0A223S845_9ACTN</name>
<dbReference type="AlphaFoldDB" id="A0A223S845"/>
<organism evidence="1 2">
    <name type="scientific">Nocardiopsis gilva YIM 90087</name>
    <dbReference type="NCBI Taxonomy" id="1235441"/>
    <lineage>
        <taxon>Bacteria</taxon>
        <taxon>Bacillati</taxon>
        <taxon>Actinomycetota</taxon>
        <taxon>Actinomycetes</taxon>
        <taxon>Streptosporangiales</taxon>
        <taxon>Nocardiopsidaceae</taxon>
        <taxon>Nocardiopsis</taxon>
    </lineage>
</organism>
<keyword evidence="2" id="KW-1185">Reference proteome</keyword>
<sequence>MLLRISRSRPHAHRPLILFVVVLIACGLLIGGDSIATALLVSLGALAIVADLTPRLTPRSNGVGGVA</sequence>
<evidence type="ECO:0000313" key="1">
    <source>
        <dbReference type="EMBL" id="ASU84288.1"/>
    </source>
</evidence>
<accession>A0A223S845</accession>
<gene>
    <name evidence="1" type="ORF">CDO52_17125</name>
</gene>
<dbReference type="Proteomes" id="UP000215005">
    <property type="component" value="Chromosome"/>
</dbReference>
<protein>
    <submittedName>
        <fullName evidence="1">Uncharacterized protein</fullName>
    </submittedName>
</protein>
<dbReference type="RefSeq" id="WP_017617946.1">
    <property type="nucleotide sequence ID" value="NZ_ANBG01000121.1"/>
</dbReference>
<dbReference type="EMBL" id="CP022753">
    <property type="protein sequence ID" value="ASU84288.1"/>
    <property type="molecule type" value="Genomic_DNA"/>
</dbReference>
<reference evidence="1 2" key="1">
    <citation type="submission" date="2017-08" db="EMBL/GenBank/DDBJ databases">
        <title>The complete genome sequence of Nocardiopsis gilva YIM 90087.</title>
        <authorList>
            <person name="Yin M."/>
            <person name="Tang S."/>
        </authorList>
    </citation>
    <scope>NUCLEOTIDE SEQUENCE [LARGE SCALE GENOMIC DNA]</scope>
    <source>
        <strain evidence="1 2">YIM 90087</strain>
    </source>
</reference>